<dbReference type="InterPro" id="IPR016166">
    <property type="entry name" value="FAD-bd_PCMH"/>
</dbReference>
<dbReference type="Gene3D" id="3.30.465.10">
    <property type="match status" value="1"/>
</dbReference>
<evidence type="ECO:0000256" key="3">
    <source>
        <dbReference type="ARBA" id="ARBA00022827"/>
    </source>
</evidence>
<reference evidence="7 8" key="1">
    <citation type="submission" date="2024-01" db="EMBL/GenBank/DDBJ databases">
        <title>A draft genome for the cacao thread blight pathogen Marasmiellus scandens.</title>
        <authorList>
            <person name="Baruah I.K."/>
            <person name="Leung J."/>
            <person name="Bukari Y."/>
            <person name="Amoako-Attah I."/>
            <person name="Meinhardt L.W."/>
            <person name="Bailey B.A."/>
            <person name="Cohen S.P."/>
        </authorList>
    </citation>
    <scope>NUCLEOTIDE SEQUENCE [LARGE SCALE GENOMIC DNA]</scope>
    <source>
        <strain evidence="7 8">GH-19</strain>
    </source>
</reference>
<comment type="similarity">
    <text evidence="1">Belongs to the oxygen-dependent FAD-linked oxidoreductase family.</text>
</comment>
<evidence type="ECO:0000313" key="7">
    <source>
        <dbReference type="EMBL" id="KAK7458814.1"/>
    </source>
</evidence>
<dbReference type="PROSITE" id="PS51387">
    <property type="entry name" value="FAD_PCMH"/>
    <property type="match status" value="1"/>
</dbReference>
<accession>A0ABR1JEE8</accession>
<dbReference type="EMBL" id="JBANRG010000017">
    <property type="protein sequence ID" value="KAK7458814.1"/>
    <property type="molecule type" value="Genomic_DNA"/>
</dbReference>
<dbReference type="InterPro" id="IPR050416">
    <property type="entry name" value="FAD-linked_Oxidoreductase"/>
</dbReference>
<dbReference type="SUPFAM" id="SSF56176">
    <property type="entry name" value="FAD-binding/transporter-associated domain-like"/>
    <property type="match status" value="1"/>
</dbReference>
<evidence type="ECO:0000313" key="8">
    <source>
        <dbReference type="Proteomes" id="UP001498398"/>
    </source>
</evidence>
<evidence type="ECO:0000256" key="4">
    <source>
        <dbReference type="ARBA" id="ARBA00023002"/>
    </source>
</evidence>
<dbReference type="PANTHER" id="PTHR42973:SF13">
    <property type="entry name" value="FAD-BINDING PCMH-TYPE DOMAIN-CONTAINING PROTEIN"/>
    <property type="match status" value="1"/>
</dbReference>
<name>A0ABR1JEE8_9AGAR</name>
<keyword evidence="8" id="KW-1185">Reference proteome</keyword>
<evidence type="ECO:0000259" key="5">
    <source>
        <dbReference type="PROSITE" id="PS51387"/>
    </source>
</evidence>
<evidence type="ECO:0000256" key="1">
    <source>
        <dbReference type="ARBA" id="ARBA00005466"/>
    </source>
</evidence>
<comment type="caution">
    <text evidence="7">The sequence shown here is derived from an EMBL/GenBank/DDBJ whole genome shotgun (WGS) entry which is preliminary data.</text>
</comment>
<keyword evidence="3" id="KW-0274">FAD</keyword>
<keyword evidence="4" id="KW-0560">Oxidoreductase</keyword>
<dbReference type="EMBL" id="JBANRG010000091">
    <property type="protein sequence ID" value="KAK7436749.1"/>
    <property type="molecule type" value="Genomic_DNA"/>
</dbReference>
<dbReference type="Pfam" id="PF01565">
    <property type="entry name" value="FAD_binding_4"/>
    <property type="match status" value="1"/>
</dbReference>
<sequence length="483" mass="52123">MAVSPAYTSTTSVEQACQKLKSTLNVDRVVVFSPGSDQYEAAATGAWNAANQQLRPTCIVFAANAAHVRVAMKIIFDTRVSYAVQAGGHSGMKGWNNVNDGILISFSSMKAVFYDSERDTITFEPGITWADAVAGLESEGVAAVGARFSDVGPGFLLGGGLSFLSFSQGYGADNYVELDVVLVNGTSVTATADNEYGDLFKALKGGANRFGIITRYEVRAIHIGKEEDKTWYGGLVTYPKSSHEELLAATAHFARNSKDPNAVLLNSFDHVGDLVIGNAYMFYNGSATLFNQTFSEFLSIASNTTDLGSLSYVDVSNVLDASGDESGHLQLMTSTALEGKAADESIESYLETYRLWDDFSTTFSDELTFGVLAISPITEPQIQIGRERGGNAINPPMRGFVNMMFQIALPLGVNEVPMDMQAARMDYLQRAPMDPGLPLNINECDASQNVFATYGEFDFLKATYAKYDPSGFNLAYTQGPIGL</sequence>
<evidence type="ECO:0000256" key="2">
    <source>
        <dbReference type="ARBA" id="ARBA00022630"/>
    </source>
</evidence>
<evidence type="ECO:0000313" key="6">
    <source>
        <dbReference type="EMBL" id="KAK7436749.1"/>
    </source>
</evidence>
<organism evidence="7 8">
    <name type="scientific">Marasmiellus scandens</name>
    <dbReference type="NCBI Taxonomy" id="2682957"/>
    <lineage>
        <taxon>Eukaryota</taxon>
        <taxon>Fungi</taxon>
        <taxon>Dikarya</taxon>
        <taxon>Basidiomycota</taxon>
        <taxon>Agaricomycotina</taxon>
        <taxon>Agaricomycetes</taxon>
        <taxon>Agaricomycetidae</taxon>
        <taxon>Agaricales</taxon>
        <taxon>Marasmiineae</taxon>
        <taxon>Omphalotaceae</taxon>
        <taxon>Marasmiellus</taxon>
    </lineage>
</organism>
<keyword evidence="2" id="KW-0285">Flavoprotein</keyword>
<gene>
    <name evidence="7" type="ORF">VKT23_009822</name>
    <name evidence="6" type="ORF">VKT23_019004</name>
</gene>
<proteinExistence type="inferred from homology"/>
<protein>
    <recommendedName>
        <fullName evidence="5">FAD-binding PCMH-type domain-containing protein</fullName>
    </recommendedName>
</protein>
<dbReference type="InterPro" id="IPR016169">
    <property type="entry name" value="FAD-bd_PCMH_sub2"/>
</dbReference>
<feature type="domain" description="FAD-binding PCMH-type" evidence="5">
    <location>
        <begin position="52"/>
        <end position="223"/>
    </location>
</feature>
<dbReference type="InterPro" id="IPR036318">
    <property type="entry name" value="FAD-bd_PCMH-like_sf"/>
</dbReference>
<dbReference type="PANTHER" id="PTHR42973">
    <property type="entry name" value="BINDING OXIDOREDUCTASE, PUTATIVE (AFU_ORTHOLOGUE AFUA_1G17690)-RELATED"/>
    <property type="match status" value="1"/>
</dbReference>
<dbReference type="Proteomes" id="UP001498398">
    <property type="component" value="Unassembled WGS sequence"/>
</dbReference>
<dbReference type="InterPro" id="IPR006094">
    <property type="entry name" value="Oxid_FAD_bind_N"/>
</dbReference>